<comment type="caution">
    <text evidence="2">The sequence shown here is derived from an EMBL/GenBank/DDBJ whole genome shotgun (WGS) entry which is preliminary data.</text>
</comment>
<evidence type="ECO:0000259" key="1">
    <source>
        <dbReference type="Pfam" id="PF02026"/>
    </source>
</evidence>
<protein>
    <recommendedName>
        <fullName evidence="1">Ryanodine receptor Ryr domain-containing protein</fullName>
    </recommendedName>
</protein>
<evidence type="ECO:0000313" key="2">
    <source>
        <dbReference type="EMBL" id="MBB5872606.1"/>
    </source>
</evidence>
<name>A0A841BYH3_9ACTN</name>
<dbReference type="Pfam" id="PF02026">
    <property type="entry name" value="RyR"/>
    <property type="match status" value="1"/>
</dbReference>
<dbReference type="EMBL" id="JACHMN010000003">
    <property type="protein sequence ID" value="MBB5872606.1"/>
    <property type="molecule type" value="Genomic_DNA"/>
</dbReference>
<proteinExistence type="predicted"/>
<dbReference type="AlphaFoldDB" id="A0A841BYH3"/>
<dbReference type="Gene3D" id="6.20.350.10">
    <property type="match status" value="1"/>
</dbReference>
<keyword evidence="3" id="KW-1185">Reference proteome</keyword>
<gene>
    <name evidence="2" type="ORF">F4553_006040</name>
</gene>
<dbReference type="Proteomes" id="UP000587527">
    <property type="component" value="Unassembled WGS sequence"/>
</dbReference>
<sequence>MSIHEDIVGLIARTIHDNYYAIQLSRGETGPAVVPWDQLTQDKRDANLAQAGDIGRKLSLIKATVAPLVGPVEPFDFTSAELVQLAEVEHDRWVAERKSQGFRYGPVRDDAKKIHNSMKPYAELSPAEQQKDIDAISGIPKLLADVGLRIVRL</sequence>
<accession>A0A841BYH3</accession>
<organism evidence="2 3">
    <name type="scientific">Allocatelliglobosispora scoriae</name>
    <dbReference type="NCBI Taxonomy" id="643052"/>
    <lineage>
        <taxon>Bacteria</taxon>
        <taxon>Bacillati</taxon>
        <taxon>Actinomycetota</taxon>
        <taxon>Actinomycetes</taxon>
        <taxon>Micromonosporales</taxon>
        <taxon>Micromonosporaceae</taxon>
        <taxon>Allocatelliglobosispora</taxon>
    </lineage>
</organism>
<reference evidence="2 3" key="1">
    <citation type="submission" date="2020-08" db="EMBL/GenBank/DDBJ databases">
        <title>Sequencing the genomes of 1000 actinobacteria strains.</title>
        <authorList>
            <person name="Klenk H.-P."/>
        </authorList>
    </citation>
    <scope>NUCLEOTIDE SEQUENCE [LARGE SCALE GENOMIC DNA]</scope>
    <source>
        <strain evidence="2 3">DSM 45362</strain>
    </source>
</reference>
<dbReference type="InterPro" id="IPR003032">
    <property type="entry name" value="Ryanodine_rcpt"/>
</dbReference>
<evidence type="ECO:0000313" key="3">
    <source>
        <dbReference type="Proteomes" id="UP000587527"/>
    </source>
</evidence>
<dbReference type="RefSeq" id="WP_184842506.1">
    <property type="nucleotide sequence ID" value="NZ_JACHMN010000003.1"/>
</dbReference>
<feature type="domain" description="Ryanodine receptor Ryr" evidence="1">
    <location>
        <begin position="84"/>
        <end position="150"/>
    </location>
</feature>